<dbReference type="KEGG" id="paca:ID47_00370"/>
<dbReference type="RefSeq" id="WP_038462710.1">
    <property type="nucleotide sequence ID" value="NZ_CP008941.1"/>
</dbReference>
<feature type="signal peptide" evidence="1">
    <location>
        <begin position="1"/>
        <end position="20"/>
    </location>
</feature>
<feature type="chain" id="PRO_5001717234" evidence="1">
    <location>
        <begin position="21"/>
        <end position="230"/>
    </location>
</feature>
<keyword evidence="1" id="KW-0732">Signal</keyword>
<evidence type="ECO:0000313" key="2">
    <source>
        <dbReference type="EMBL" id="AIK95547.1"/>
    </source>
</evidence>
<proteinExistence type="predicted"/>
<evidence type="ECO:0000256" key="1">
    <source>
        <dbReference type="SAM" id="SignalP"/>
    </source>
</evidence>
<organism evidence="2 3">
    <name type="scientific">Candidatus Odyssella acanthamoebae</name>
    <dbReference type="NCBI Taxonomy" id="91604"/>
    <lineage>
        <taxon>Bacteria</taxon>
        <taxon>Pseudomonadati</taxon>
        <taxon>Pseudomonadota</taxon>
        <taxon>Alphaproteobacteria</taxon>
        <taxon>Holosporales</taxon>
        <taxon>Candidatus Paracaedibacteraceae</taxon>
        <taxon>Candidatus Odyssella</taxon>
    </lineage>
</organism>
<dbReference type="AlphaFoldDB" id="A0A077AQU3"/>
<keyword evidence="3" id="KW-1185">Reference proteome</keyword>
<reference evidence="2 3" key="1">
    <citation type="submission" date="2014-07" db="EMBL/GenBank/DDBJ databases">
        <title>Comparative genomic insights into amoeba endosymbionts belonging to the families of Holosporaceae and Candidatus Midichloriaceae within Rickettsiales.</title>
        <authorList>
            <person name="Wang Z."/>
            <person name="Wu M."/>
        </authorList>
    </citation>
    <scope>NUCLEOTIDE SEQUENCE [LARGE SCALE GENOMIC DNA]</scope>
    <source>
        <strain evidence="2">PRA3</strain>
    </source>
</reference>
<dbReference type="Proteomes" id="UP000028926">
    <property type="component" value="Chromosome"/>
</dbReference>
<protein>
    <submittedName>
        <fullName evidence="2">Uncharacterized protein</fullName>
    </submittedName>
</protein>
<dbReference type="HOGENOM" id="CLU_1203045_0_0_5"/>
<evidence type="ECO:0000313" key="3">
    <source>
        <dbReference type="Proteomes" id="UP000028926"/>
    </source>
</evidence>
<dbReference type="EMBL" id="CP008941">
    <property type="protein sequence ID" value="AIK95547.1"/>
    <property type="molecule type" value="Genomic_DNA"/>
</dbReference>
<sequence>MKLFYQYLGLYLLGMSALYAQDTHESPINKRRSLSNLSPFSANFNYSDAFQQPLSTTNKYFFPYVVKRTSKEDILKKKIASYFEEPKLAILEEEKWESILPSLLPEKTSPSTMTSLTLENFYQAEKQKKEEYLTNASLRLIKAAQQLKHPSYQWKKPIKADDLPPLFLNRILKIFPQFFITKHSAYSVEEVTRLEELMINIGCQYGFSPTVSQFVLNCIWKAHDQHLSLN</sequence>
<name>A0A077AQU3_9PROT</name>
<accession>A0A077AQU3</accession>
<gene>
    <name evidence="2" type="ORF">ID47_00370</name>
</gene>